<proteinExistence type="predicted"/>
<gene>
    <name evidence="1" type="ORF">GCM10023231_35900</name>
</gene>
<name>A0ABP9C201_9SPHI</name>
<organism evidence="1 2">
    <name type="scientific">Olivibacter ginsenosidimutans</name>
    <dbReference type="NCBI Taxonomy" id="1176537"/>
    <lineage>
        <taxon>Bacteria</taxon>
        <taxon>Pseudomonadati</taxon>
        <taxon>Bacteroidota</taxon>
        <taxon>Sphingobacteriia</taxon>
        <taxon>Sphingobacteriales</taxon>
        <taxon>Sphingobacteriaceae</taxon>
        <taxon>Olivibacter</taxon>
    </lineage>
</organism>
<keyword evidence="2" id="KW-1185">Reference proteome</keyword>
<protein>
    <recommendedName>
        <fullName evidence="3">DUF4292 domain-containing protein</fullName>
    </recommendedName>
</protein>
<dbReference type="EMBL" id="BAABIQ010000043">
    <property type="protein sequence ID" value="GAA4803671.1"/>
    <property type="molecule type" value="Genomic_DNA"/>
</dbReference>
<dbReference type="RefSeq" id="WP_345233970.1">
    <property type="nucleotide sequence ID" value="NZ_BAABIQ010000043.1"/>
</dbReference>
<reference evidence="2" key="1">
    <citation type="journal article" date="2019" name="Int. J. Syst. Evol. Microbiol.">
        <title>The Global Catalogue of Microorganisms (GCM) 10K type strain sequencing project: providing services to taxonomists for standard genome sequencing and annotation.</title>
        <authorList>
            <consortium name="The Broad Institute Genomics Platform"/>
            <consortium name="The Broad Institute Genome Sequencing Center for Infectious Disease"/>
            <person name="Wu L."/>
            <person name="Ma J."/>
        </authorList>
    </citation>
    <scope>NUCLEOTIDE SEQUENCE [LARGE SCALE GENOMIC DNA]</scope>
    <source>
        <strain evidence="2">JCM 18200</strain>
    </source>
</reference>
<accession>A0ABP9C201</accession>
<dbReference type="PROSITE" id="PS51257">
    <property type="entry name" value="PROKAR_LIPOPROTEIN"/>
    <property type="match status" value="1"/>
</dbReference>
<evidence type="ECO:0000313" key="2">
    <source>
        <dbReference type="Proteomes" id="UP001501411"/>
    </source>
</evidence>
<evidence type="ECO:0000313" key="1">
    <source>
        <dbReference type="EMBL" id="GAA4803671.1"/>
    </source>
</evidence>
<dbReference type="Gene3D" id="2.50.20.10">
    <property type="entry name" value="Lipoprotein localisation LolA/LolB/LppX"/>
    <property type="match status" value="1"/>
</dbReference>
<comment type="caution">
    <text evidence="1">The sequence shown here is derived from an EMBL/GenBank/DDBJ whole genome shotgun (WGS) entry which is preliminary data.</text>
</comment>
<dbReference type="Pfam" id="PF14125">
    <property type="entry name" value="DUF4292"/>
    <property type="match status" value="1"/>
</dbReference>
<sequence length="276" mass="31174">MYLPKIKTFFNALVITLLLLTAFSCKSKKAILNKKTETISAINDKVLLSGILDHELTFKTFSAKAKSAVAINKDVYDATLNIKIKDKEAIWISITTLFGIEAARVLITPSRFKLMNRLNGTYIDQPFHFLHQFASSEISYDNLQAMMVGNMVQQALAYAQTAEKNTQGYRLNGAHEDLNFAVQTNEQFKITNCELRSLSRQQEVNTVYTNFEKVNEHPIARDIRLMAKATSLTLDLQLTYNRIALNEGLEMPFTIPTKYKELVSNTSSASGRTSLR</sequence>
<evidence type="ECO:0008006" key="3">
    <source>
        <dbReference type="Google" id="ProtNLM"/>
    </source>
</evidence>
<dbReference type="InterPro" id="IPR025634">
    <property type="entry name" value="DUF4292"/>
</dbReference>
<dbReference type="Proteomes" id="UP001501411">
    <property type="component" value="Unassembled WGS sequence"/>
</dbReference>